<dbReference type="PANTHER" id="PTHR10201:SF323">
    <property type="entry name" value="MATRIX METALLOPROTEINASE-21"/>
    <property type="match status" value="1"/>
</dbReference>
<accession>A0A4Q2AWL6</accession>
<organism evidence="8 9">
    <name type="scientific">Burkholderia stabilis</name>
    <dbReference type="NCBI Taxonomy" id="95485"/>
    <lineage>
        <taxon>Bacteria</taxon>
        <taxon>Pseudomonadati</taxon>
        <taxon>Pseudomonadota</taxon>
        <taxon>Betaproteobacteria</taxon>
        <taxon>Burkholderiales</taxon>
        <taxon>Burkholderiaceae</taxon>
        <taxon>Burkholderia</taxon>
        <taxon>Burkholderia cepacia complex</taxon>
    </lineage>
</organism>
<sequence>MTTPRATNAAITADMSVWGNNSPYITDSVLKLINASPTLQAEINNYQNMIDNGGAAPIFNPNPGDISATLEQTGYFNDAGGVGLQIQMDTARWQQSATGLVGDLAYEFGHFVNYSNDQQLYNSLANLNPNDPAYAVMAGIVGEYMESESLGNNAKVQQEILQSLAGQSSSDILIKINGDSNVNGAYQNEINALYASNPTPTMQNIQSVTLQTLENSLTKDDNGNSVTFAQLYAENPVALHNDFDPSNPIVGVWSTPAPDVNGVALNFNNSTGALSSATIYLPGSNETLKFANQTLSSSTFTDEQGNITATVTYVRNGDGSYSATYADSSGTVTSTQTFNSNGSESLEFSNPNSIADVNAPGVVLTTNAETVDINGSGYDTTILNGNHVINAQAGDTFQLTGVGYNVNLSATGAASTVTFEANSGGAVNGNNSRISEATGDNVGAYGGGDTINATAGSLTYVANTNGSYDNVTVTGDAFGGTVANGQGTGVWLATNAQANVYGNNNGISLNAGDSMGAFGGANTINAAAGSVAYVANTNGSYDIVNTNGDVFGGTAANGQGTGIWMATNAQANVYGNNNGISLNAGDSMGAFGGANTINAAAGSVAYVANTNGSYDIVNTNGDVFGGTAANGQGTGVWLATNAQANVYGNNNGISLNAGDSMGAFGGANTINAAAGSVAYVANTNGSYDIVNTNGDVFGGTAANGQGTGIWLATNAQANVYGNNNGISLNAGDSMGAYGGGDTINATADSLTYVANTNGSYDNVNVTGDTFGGTVANGQGTGVWLATNAQANVDGNNNGITVNAGDSMGAYGGGDTINATADSLTYVANTNGSYDNVNVTGDAFGGTVANGQGTGVWLATNVQANVDGSHNGITVNSGDSVGAYGGGDTINATAGSLTYIADTSGSADTINASSDSFGGKTANGQDTGIWISASSQANVYGSNDGISLDGGNTIDIDGQQDHIDGNGDTIDFSGSTAGDIVTGINDSGSGWSGVDYINVASPSGGDGGSSDGSGDDGGGGDLPPPDEGDPGASFGFAGNRQTINAELGQGAAQFSSLEQKQGVSAGAIDQGLAQATEMSTDAVTSAGNSANVLEGARWSDPTVTWSLSSTNGTFDQAEQRQVEQAFATWAAASGLQFVEVSSPSQADINIGWGNLNTSQTGAVGLTTYNSSKGVFSAGTQIQLESSTQDVLTAGSNGSLIYSGTDATFSQTVLHEIGHALGLAENADATSIMNYDLTSSNQTLDQTDRNAIQALYGSSAETSALIQAMAGTPPSASSTTSLPAEQTSQHVQLLAGAH</sequence>
<evidence type="ECO:0000313" key="8">
    <source>
        <dbReference type="EMBL" id="RXV73471.1"/>
    </source>
</evidence>
<dbReference type="Pfam" id="PF00413">
    <property type="entry name" value="Peptidase_M10"/>
    <property type="match status" value="1"/>
</dbReference>
<dbReference type="RefSeq" id="WP_129514248.1">
    <property type="nucleotide sequence ID" value="NZ_QWEX01000001.1"/>
</dbReference>
<evidence type="ECO:0000256" key="3">
    <source>
        <dbReference type="ARBA" id="ARBA00022801"/>
    </source>
</evidence>
<dbReference type="GO" id="GO:0006508">
    <property type="term" value="P:proteolysis"/>
    <property type="evidence" value="ECO:0007669"/>
    <property type="project" value="UniProtKB-KW"/>
</dbReference>
<keyword evidence="2" id="KW-0479">Metal-binding</keyword>
<dbReference type="Gene3D" id="3.40.390.10">
    <property type="entry name" value="Collagenase (Catalytic Domain)"/>
    <property type="match status" value="1"/>
</dbReference>
<keyword evidence="4" id="KW-0862">Zinc</keyword>
<dbReference type="GO" id="GO:0030198">
    <property type="term" value="P:extracellular matrix organization"/>
    <property type="evidence" value="ECO:0007669"/>
    <property type="project" value="TreeGrafter"/>
</dbReference>
<feature type="region of interest" description="Disordered" evidence="6">
    <location>
        <begin position="1269"/>
        <end position="1296"/>
    </location>
</feature>
<feature type="compositionally biased region" description="Gly residues" evidence="6">
    <location>
        <begin position="1003"/>
        <end position="1020"/>
    </location>
</feature>
<gene>
    <name evidence="8" type="ORF">D1006_14785</name>
</gene>
<dbReference type="Proteomes" id="UP000289650">
    <property type="component" value="Unassembled WGS sequence"/>
</dbReference>
<evidence type="ECO:0000313" key="9">
    <source>
        <dbReference type="Proteomes" id="UP000289650"/>
    </source>
</evidence>
<name>A0A4Q2AWL6_9BURK</name>
<keyword evidence="3" id="KW-0378">Hydrolase</keyword>
<dbReference type="InterPro" id="IPR001818">
    <property type="entry name" value="Pept_M10_metallopeptidase"/>
</dbReference>
<dbReference type="SMART" id="SM00235">
    <property type="entry name" value="ZnMc"/>
    <property type="match status" value="1"/>
</dbReference>
<evidence type="ECO:0000256" key="4">
    <source>
        <dbReference type="ARBA" id="ARBA00022833"/>
    </source>
</evidence>
<feature type="domain" description="Peptidase metallopeptidase" evidence="7">
    <location>
        <begin position="1093"/>
        <end position="1256"/>
    </location>
</feature>
<dbReference type="InterPro" id="IPR024079">
    <property type="entry name" value="MetalloPept_cat_dom_sf"/>
</dbReference>
<evidence type="ECO:0000256" key="2">
    <source>
        <dbReference type="ARBA" id="ARBA00022723"/>
    </source>
</evidence>
<dbReference type="GO" id="GO:0008270">
    <property type="term" value="F:zinc ion binding"/>
    <property type="evidence" value="ECO:0007669"/>
    <property type="project" value="InterPro"/>
</dbReference>
<proteinExistence type="predicted"/>
<protein>
    <recommendedName>
        <fullName evidence="7">Peptidase metallopeptidase domain-containing protein</fullName>
    </recommendedName>
</protein>
<feature type="region of interest" description="Disordered" evidence="6">
    <location>
        <begin position="997"/>
        <end position="1036"/>
    </location>
</feature>
<dbReference type="GO" id="GO:0030574">
    <property type="term" value="P:collagen catabolic process"/>
    <property type="evidence" value="ECO:0007669"/>
    <property type="project" value="TreeGrafter"/>
</dbReference>
<evidence type="ECO:0000256" key="6">
    <source>
        <dbReference type="SAM" id="MobiDB-lite"/>
    </source>
</evidence>
<evidence type="ECO:0000259" key="7">
    <source>
        <dbReference type="SMART" id="SM00235"/>
    </source>
</evidence>
<dbReference type="GO" id="GO:0004222">
    <property type="term" value="F:metalloendopeptidase activity"/>
    <property type="evidence" value="ECO:0007669"/>
    <property type="project" value="InterPro"/>
</dbReference>
<dbReference type="GO" id="GO:0031012">
    <property type="term" value="C:extracellular matrix"/>
    <property type="evidence" value="ECO:0007669"/>
    <property type="project" value="InterPro"/>
</dbReference>
<feature type="compositionally biased region" description="Low complexity" evidence="6">
    <location>
        <begin position="1269"/>
        <end position="1282"/>
    </location>
</feature>
<dbReference type="InterPro" id="IPR021190">
    <property type="entry name" value="Pept_M10A"/>
</dbReference>
<keyword evidence="1" id="KW-0645">Protease</keyword>
<dbReference type="InterPro" id="IPR006026">
    <property type="entry name" value="Peptidase_Metallo"/>
</dbReference>
<dbReference type="SUPFAM" id="SSF55486">
    <property type="entry name" value="Metalloproteases ('zincins'), catalytic domain"/>
    <property type="match status" value="1"/>
</dbReference>
<reference evidence="8 9" key="1">
    <citation type="submission" date="2018-08" db="EMBL/GenBank/DDBJ databases">
        <title>Mountain-cultivated ginseng endophyte, Burkholderia stabilis and its activity against ginseng root rot disease.</title>
        <authorList>
            <person name="Tapan Kumar M."/>
            <person name="Bae H."/>
            <person name="Shanmugam G."/>
            <person name="Jeon J."/>
        </authorList>
    </citation>
    <scope>NUCLEOTIDE SEQUENCE [LARGE SCALE GENOMIC DNA]</scope>
    <source>
        <strain evidence="8 9">EB159</strain>
    </source>
</reference>
<dbReference type="PANTHER" id="PTHR10201">
    <property type="entry name" value="MATRIX METALLOPROTEINASE"/>
    <property type="match status" value="1"/>
</dbReference>
<evidence type="ECO:0000256" key="1">
    <source>
        <dbReference type="ARBA" id="ARBA00022670"/>
    </source>
</evidence>
<keyword evidence="5" id="KW-0482">Metalloprotease</keyword>
<dbReference type="PRINTS" id="PR00138">
    <property type="entry name" value="MATRIXIN"/>
</dbReference>
<dbReference type="EMBL" id="QWEX01000001">
    <property type="protein sequence ID" value="RXV73471.1"/>
    <property type="molecule type" value="Genomic_DNA"/>
</dbReference>
<comment type="caution">
    <text evidence="8">The sequence shown here is derived from an EMBL/GenBank/DDBJ whole genome shotgun (WGS) entry which is preliminary data.</text>
</comment>
<dbReference type="OrthoDB" id="8685246at2"/>
<evidence type="ECO:0000256" key="5">
    <source>
        <dbReference type="ARBA" id="ARBA00023049"/>
    </source>
</evidence>